<dbReference type="NCBIfam" id="TIGR00644">
    <property type="entry name" value="recJ"/>
    <property type="match status" value="1"/>
</dbReference>
<dbReference type="Pfam" id="PF17768">
    <property type="entry name" value="RecJ_OB"/>
    <property type="match status" value="1"/>
</dbReference>
<dbReference type="PANTHER" id="PTHR30255">
    <property type="entry name" value="SINGLE-STRANDED-DNA-SPECIFIC EXONUCLEASE RECJ"/>
    <property type="match status" value="1"/>
</dbReference>
<evidence type="ECO:0000259" key="7">
    <source>
        <dbReference type="Pfam" id="PF02272"/>
    </source>
</evidence>
<reference evidence="9 10" key="1">
    <citation type="journal article" date="2013" name="Genome Announc.">
        <title>Complete genome sequence of Simiduia agarivorans SA1(T), a marine bacterium able to degrade a variety of polysaccharides.</title>
        <authorList>
            <person name="Lin S.Y."/>
            <person name="Shieh W.Y."/>
            <person name="Chen J.S."/>
            <person name="Tang S.L."/>
        </authorList>
    </citation>
    <scope>NUCLEOTIDE SEQUENCE [LARGE SCALE GENOMIC DNA]</scope>
    <source>
        <strain evidence="10">DSM 21679 / JCM 13881 / BCRC 17597 / SA1</strain>
    </source>
</reference>
<dbReference type="FunFam" id="3.90.1640.30:FF:000001">
    <property type="entry name" value="Single-stranded-DNA-specific exonuclease RecJ"/>
    <property type="match status" value="1"/>
</dbReference>
<feature type="domain" description="DDH" evidence="6">
    <location>
        <begin position="69"/>
        <end position="229"/>
    </location>
</feature>
<sequence>MKIQTRHYTPDDCQFSPAMPAVLQRVYAARGIRSEQQLPDKLSELLPPNMKGMDAAVALLTQAVTDQRKVLILGDFDADGATSSALAVLALKAMGLQTVDYLVPNRFDYGYGLTPEIAAVAKTFDPWLIVTVDNGISSIEGASAVKAAGIRLLITDHHLPADESPDADAIVNPNQRGCEFPSKNLAGVGVIFYVLSCLRTALQKADWFSRMGISAPAMGEFLDIVALGTVADVVPLDANNRLLVAQGLARIRAGRCRPGIIALLQVAGRNYQRVAAQDMGFFVGPRLNAAGRLDDMSLGIRCLLAPDYEEALGLAQQLDDFNRDRRQIEAGMQKEAEAFLARMQDDDHNPWGVSLFHEQWHQGVIGILASRVKDKLHRPVITFADAGDGLIKGSGRSIQGLHLRDALDRVSVKNPGLIKKFGGHAMAAGLTIARAEFERFANAFDQVCRQLLTEADLQAVIFTDGELLPTELNLDTAFLLADAGPFGQQFPEPQFEGEFILRQARIVGNKHLKMTVSPAQTPTLQLDAIAFNVDVAVWPDASVERVRLVYKLDVNEFRGQQSAQLLVTYLCAS</sequence>
<feature type="domain" description="DHHA1" evidence="7">
    <location>
        <begin position="354"/>
        <end position="449"/>
    </location>
</feature>
<evidence type="ECO:0000256" key="2">
    <source>
        <dbReference type="ARBA" id="ARBA00019841"/>
    </source>
</evidence>
<dbReference type="EMBL" id="CP003746">
    <property type="protein sequence ID" value="AFU97896.1"/>
    <property type="molecule type" value="Genomic_DNA"/>
</dbReference>
<dbReference type="GO" id="GO:0008409">
    <property type="term" value="F:5'-3' exonuclease activity"/>
    <property type="evidence" value="ECO:0007669"/>
    <property type="project" value="InterPro"/>
</dbReference>
<dbReference type="InterPro" id="IPR041122">
    <property type="entry name" value="RecJ_OB"/>
</dbReference>
<dbReference type="Gene3D" id="3.90.1640.30">
    <property type="match status" value="1"/>
</dbReference>
<dbReference type="GO" id="GO:0006281">
    <property type="term" value="P:DNA repair"/>
    <property type="evidence" value="ECO:0007669"/>
    <property type="project" value="InterPro"/>
</dbReference>
<evidence type="ECO:0000259" key="8">
    <source>
        <dbReference type="Pfam" id="PF17768"/>
    </source>
</evidence>
<keyword evidence="4" id="KW-0378">Hydrolase</keyword>
<dbReference type="KEGG" id="saga:M5M_03435"/>
<accession>K4KG12</accession>
<dbReference type="InterPro" id="IPR038763">
    <property type="entry name" value="DHH_sf"/>
</dbReference>
<dbReference type="AlphaFoldDB" id="K4KG12"/>
<dbReference type="GO" id="GO:0003676">
    <property type="term" value="F:nucleic acid binding"/>
    <property type="evidence" value="ECO:0007669"/>
    <property type="project" value="InterPro"/>
</dbReference>
<keyword evidence="5 9" id="KW-0269">Exonuclease</keyword>
<proteinExistence type="inferred from homology"/>
<organism evidence="9 10">
    <name type="scientific">Simiduia agarivorans (strain DSM 21679 / JCM 13881 / BCRC 17597 / SA1)</name>
    <dbReference type="NCBI Taxonomy" id="1117647"/>
    <lineage>
        <taxon>Bacteria</taxon>
        <taxon>Pseudomonadati</taxon>
        <taxon>Pseudomonadota</taxon>
        <taxon>Gammaproteobacteria</taxon>
        <taxon>Cellvibrionales</taxon>
        <taxon>Cellvibrionaceae</taxon>
        <taxon>Simiduia</taxon>
    </lineage>
</organism>
<keyword evidence="3" id="KW-0540">Nuclease</keyword>
<dbReference type="RefSeq" id="WP_015046069.1">
    <property type="nucleotide sequence ID" value="NC_018868.3"/>
</dbReference>
<protein>
    <recommendedName>
        <fullName evidence="2">Single-stranded-DNA-specific exonuclease RecJ</fullName>
    </recommendedName>
</protein>
<feature type="domain" description="RecJ OB" evidence="8">
    <location>
        <begin position="463"/>
        <end position="567"/>
    </location>
</feature>
<dbReference type="InterPro" id="IPR001667">
    <property type="entry name" value="DDH_dom"/>
</dbReference>
<evidence type="ECO:0000313" key="9">
    <source>
        <dbReference type="EMBL" id="AFU97896.1"/>
    </source>
</evidence>
<dbReference type="Proteomes" id="UP000000466">
    <property type="component" value="Chromosome"/>
</dbReference>
<dbReference type="InterPro" id="IPR051673">
    <property type="entry name" value="SSDNA_exonuclease_RecJ"/>
</dbReference>
<dbReference type="STRING" id="1117647.M5M_03435"/>
<evidence type="ECO:0000256" key="3">
    <source>
        <dbReference type="ARBA" id="ARBA00022722"/>
    </source>
</evidence>
<gene>
    <name evidence="9" type="ordered locus">M5M_03435</name>
</gene>
<evidence type="ECO:0000313" key="10">
    <source>
        <dbReference type="Proteomes" id="UP000000466"/>
    </source>
</evidence>
<dbReference type="eggNOG" id="COG0608">
    <property type="taxonomic scope" value="Bacteria"/>
</dbReference>
<comment type="similarity">
    <text evidence="1">Belongs to the RecJ family.</text>
</comment>
<dbReference type="HOGENOM" id="CLU_009736_5_1_6"/>
<dbReference type="Pfam" id="PF02272">
    <property type="entry name" value="DHHA1"/>
    <property type="match status" value="1"/>
</dbReference>
<evidence type="ECO:0000256" key="4">
    <source>
        <dbReference type="ARBA" id="ARBA00022801"/>
    </source>
</evidence>
<dbReference type="Gene3D" id="3.10.310.30">
    <property type="match status" value="1"/>
</dbReference>
<evidence type="ECO:0000256" key="5">
    <source>
        <dbReference type="ARBA" id="ARBA00022839"/>
    </source>
</evidence>
<dbReference type="Pfam" id="PF01368">
    <property type="entry name" value="DHH"/>
    <property type="match status" value="1"/>
</dbReference>
<keyword evidence="10" id="KW-1185">Reference proteome</keyword>
<evidence type="ECO:0000259" key="6">
    <source>
        <dbReference type="Pfam" id="PF01368"/>
    </source>
</evidence>
<dbReference type="PANTHER" id="PTHR30255:SF2">
    <property type="entry name" value="SINGLE-STRANDED-DNA-SPECIFIC EXONUCLEASE RECJ"/>
    <property type="match status" value="1"/>
</dbReference>
<dbReference type="SUPFAM" id="SSF64182">
    <property type="entry name" value="DHH phosphoesterases"/>
    <property type="match status" value="1"/>
</dbReference>
<evidence type="ECO:0000256" key="1">
    <source>
        <dbReference type="ARBA" id="ARBA00005915"/>
    </source>
</evidence>
<dbReference type="InterPro" id="IPR004610">
    <property type="entry name" value="RecJ"/>
</dbReference>
<dbReference type="GO" id="GO:0006310">
    <property type="term" value="P:DNA recombination"/>
    <property type="evidence" value="ECO:0007669"/>
    <property type="project" value="InterPro"/>
</dbReference>
<name>K4KG12_SIMAS</name>
<dbReference type="InterPro" id="IPR003156">
    <property type="entry name" value="DHHA1_dom"/>
</dbReference>